<sequence>MLPLLLICLLPRASTENCLLCWPDLPALLDYDLQILWGTPGPPTELSQSLHSLFQDDGIMLQPWYLDRDLVEEEIAIFFNEVDQAIGKFRDDKTLLLQEIDMHKNRFAKRLNKRAGELREQACSEPCDINPPMKVIQCANCREHFLSCQDPVLCSARNLHSYKWDLILMSFGIMLPLVTAGGGCYFFWRKKKETEEGQGSFSAPRNEPKAPESSHGPGHKLPIL</sequence>
<evidence type="ECO:0000256" key="1">
    <source>
        <dbReference type="SAM" id="MobiDB-lite"/>
    </source>
</evidence>
<evidence type="ECO:0000313" key="4">
    <source>
        <dbReference type="Proteomes" id="UP000515203"/>
    </source>
</evidence>
<dbReference type="RefSeq" id="XP_023565449.1">
    <property type="nucleotide sequence ID" value="XM_023709681.1"/>
</dbReference>
<gene>
    <name evidence="5" type="primary">Tex51</name>
</gene>
<dbReference type="CTD" id="101929926"/>
<feature type="signal peptide" evidence="3">
    <location>
        <begin position="1"/>
        <end position="15"/>
    </location>
</feature>
<feature type="chain" id="PRO_5028258581" evidence="3">
    <location>
        <begin position="16"/>
        <end position="224"/>
    </location>
</feature>
<dbReference type="AlphaFoldDB" id="A0A6P6DZF4"/>
<dbReference type="GeneID" id="111815297"/>
<keyword evidence="2" id="KW-1133">Transmembrane helix</keyword>
<dbReference type="Proteomes" id="UP000515203">
    <property type="component" value="Unplaced"/>
</dbReference>
<evidence type="ECO:0000256" key="3">
    <source>
        <dbReference type="SAM" id="SignalP"/>
    </source>
</evidence>
<feature type="transmembrane region" description="Helical" evidence="2">
    <location>
        <begin position="166"/>
        <end position="188"/>
    </location>
</feature>
<keyword evidence="3" id="KW-0732">Signal</keyword>
<protein>
    <submittedName>
        <fullName evidence="5">Testis-expressed protein 51</fullName>
    </submittedName>
</protein>
<dbReference type="InParanoid" id="A0A6P6DZF4"/>
<evidence type="ECO:0000313" key="5">
    <source>
        <dbReference type="RefSeq" id="XP_023565449.1"/>
    </source>
</evidence>
<dbReference type="OrthoDB" id="9808520at2759"/>
<evidence type="ECO:0000256" key="2">
    <source>
        <dbReference type="SAM" id="Phobius"/>
    </source>
</evidence>
<name>A0A6P6DZF4_OCTDE</name>
<feature type="region of interest" description="Disordered" evidence="1">
    <location>
        <begin position="196"/>
        <end position="224"/>
    </location>
</feature>
<organism evidence="4 5">
    <name type="scientific">Octodon degus</name>
    <name type="common">Degu</name>
    <name type="synonym">Sciurus degus</name>
    <dbReference type="NCBI Taxonomy" id="10160"/>
    <lineage>
        <taxon>Eukaryota</taxon>
        <taxon>Metazoa</taxon>
        <taxon>Chordata</taxon>
        <taxon>Craniata</taxon>
        <taxon>Vertebrata</taxon>
        <taxon>Euteleostomi</taxon>
        <taxon>Mammalia</taxon>
        <taxon>Eutheria</taxon>
        <taxon>Euarchontoglires</taxon>
        <taxon>Glires</taxon>
        <taxon>Rodentia</taxon>
        <taxon>Hystricomorpha</taxon>
        <taxon>Octodontidae</taxon>
        <taxon>Octodon</taxon>
    </lineage>
</organism>
<proteinExistence type="predicted"/>
<keyword evidence="4" id="KW-1185">Reference proteome</keyword>
<keyword evidence="2" id="KW-0472">Membrane</keyword>
<keyword evidence="2" id="KW-0812">Transmembrane</keyword>
<reference evidence="5" key="1">
    <citation type="submission" date="2025-08" db="UniProtKB">
        <authorList>
            <consortium name="RefSeq"/>
        </authorList>
    </citation>
    <scope>IDENTIFICATION</scope>
</reference>
<accession>A0A6P6DZF4</accession>